<evidence type="ECO:0000313" key="6">
    <source>
        <dbReference type="EMBL" id="KAK9692645.1"/>
    </source>
</evidence>
<evidence type="ECO:0000256" key="1">
    <source>
        <dbReference type="ARBA" id="ARBA00005805"/>
    </source>
</evidence>
<dbReference type="GO" id="GO:0005576">
    <property type="term" value="C:extracellular region"/>
    <property type="evidence" value="ECO:0007669"/>
    <property type="project" value="GOC"/>
</dbReference>
<evidence type="ECO:0000256" key="5">
    <source>
        <dbReference type="SAM" id="Coils"/>
    </source>
</evidence>
<sequence>MNEILQEIGWSNGFHVPVANAENQALEAELEKLTALKVKVKTSFDSTNSRYEALAKHLKYVRQEAEQNQKLLTAYKQQIDSENNKLKGSLSEYDRVNQEIRGIVKDTDTIAARNELKKNDLAKHMVKLEKVKAGTAWDEEALKAWEESLKKRDDDNELLRKFSKSDERKINDLEAKRRNLQMEVVSKRDTQILERTGKLFKNQELERTALVAKWQDAVKHLRQRDADIQRINGEIYMTELAIENQQEIVQEQNDFLNNEKVHNKATEEEINELNGVNSRIRKELNDLLQYILRITNELNALKRTTTASAVHLEKERLKSKNYEKEIQNMTAKINKVSTDLDESRAKLVQVNTTMLSSAERAAAIELLINDEQRHTHIINMDSEKIQGVLYRNQVRLQELKNVMKNCETEISGCEIGTRMLEKRCKSKLADLQVQKELIYSLDYRINEMEMQISTWEGQSKVDEETEAMNTKIIELERVLAEHTEIKNFLQGQVTRLEDEMRRLSIAIATDTKLIETLRSKLQDQILSFEGGVKQAAAAKLKSQEKQVEENVLRLKVSQLEKAITKENDNIYDLQKFRIELETALRERQIEINTHKDILAGSAQRKNLDEARGRLRADVNLRKIRIEQFRKKHHIVLMTLGKDEDGQPLSIAHFKLKNAQEKYMLQQEGDEIDNKIKKTEKEIVAMENTLKIINVSNATYKRSLACVDEESEEKMEQKRLEDDVNHHILLLKEQRKILHQKRLTLKDIKEKLDELHDKQMEEAHRLGEIRSAFANLKKEEEPRDERYKRTCKQLKELKKRISPEALEKPERNLEIRQLQDANRSALQQLAEISVKYPEITPLVNRYIYNNDLRLPEPRTKLSSSSSSVSSCSLPTGRSTASSESTACSLHLSQVVLTFDGASSNRLASKQWYNV</sequence>
<organism evidence="6 7">
    <name type="scientific">Popillia japonica</name>
    <name type="common">Japanese beetle</name>
    <dbReference type="NCBI Taxonomy" id="7064"/>
    <lineage>
        <taxon>Eukaryota</taxon>
        <taxon>Metazoa</taxon>
        <taxon>Ecdysozoa</taxon>
        <taxon>Arthropoda</taxon>
        <taxon>Hexapoda</taxon>
        <taxon>Insecta</taxon>
        <taxon>Pterygota</taxon>
        <taxon>Neoptera</taxon>
        <taxon>Endopterygota</taxon>
        <taxon>Coleoptera</taxon>
        <taxon>Polyphaga</taxon>
        <taxon>Scarabaeiformia</taxon>
        <taxon>Scarabaeidae</taxon>
        <taxon>Rutelinae</taxon>
        <taxon>Popillia</taxon>
    </lineage>
</organism>
<gene>
    <name evidence="6" type="ORF">QE152_g35029</name>
</gene>
<feature type="coiled-coil region" evidence="5">
    <location>
        <begin position="479"/>
        <end position="506"/>
    </location>
</feature>
<comment type="caution">
    <text evidence="6">The sequence shown here is derived from an EMBL/GenBank/DDBJ whole genome shotgun (WGS) entry which is preliminary data.</text>
</comment>
<evidence type="ECO:0000256" key="4">
    <source>
        <dbReference type="ARBA" id="ARBA00045182"/>
    </source>
</evidence>
<dbReference type="PANTHER" id="PTHR18962">
    <property type="entry name" value="COILED-COIL DOMAIN-CONTAINING PROTEIN 39"/>
    <property type="match status" value="1"/>
</dbReference>
<dbReference type="Proteomes" id="UP001458880">
    <property type="component" value="Unassembled WGS sequence"/>
</dbReference>
<evidence type="ECO:0000256" key="3">
    <source>
        <dbReference type="ARBA" id="ARBA00023054"/>
    </source>
</evidence>
<comment type="similarity">
    <text evidence="1">Belongs to the CCDC39 family.</text>
</comment>
<feature type="coiled-coil region" evidence="5">
    <location>
        <begin position="16"/>
        <end position="99"/>
    </location>
</feature>
<dbReference type="InterPro" id="IPR033290">
    <property type="entry name" value="CCDC39"/>
</dbReference>
<feature type="coiled-coil region" evidence="5">
    <location>
        <begin position="730"/>
        <end position="757"/>
    </location>
</feature>
<evidence type="ECO:0000313" key="7">
    <source>
        <dbReference type="Proteomes" id="UP001458880"/>
    </source>
</evidence>
<dbReference type="GO" id="GO:0060287">
    <property type="term" value="P:epithelial cilium movement involved in determination of left/right asymmetry"/>
    <property type="evidence" value="ECO:0007669"/>
    <property type="project" value="TreeGrafter"/>
</dbReference>
<name>A0AAW1ISX3_POPJA</name>
<feature type="coiled-coil region" evidence="5">
    <location>
        <begin position="163"/>
        <end position="190"/>
    </location>
</feature>
<dbReference type="AlphaFoldDB" id="A0AAW1ISX3"/>
<keyword evidence="7" id="KW-1185">Reference proteome</keyword>
<feature type="coiled-coil region" evidence="5">
    <location>
        <begin position="312"/>
        <end position="346"/>
    </location>
</feature>
<dbReference type="GO" id="GO:0005930">
    <property type="term" value="C:axoneme"/>
    <property type="evidence" value="ECO:0007669"/>
    <property type="project" value="InterPro"/>
</dbReference>
<reference evidence="6 7" key="1">
    <citation type="journal article" date="2024" name="BMC Genomics">
        <title>De novo assembly and annotation of Popillia japonica's genome with initial clues to its potential as an invasive pest.</title>
        <authorList>
            <person name="Cucini C."/>
            <person name="Boschi S."/>
            <person name="Funari R."/>
            <person name="Cardaioli E."/>
            <person name="Iannotti N."/>
            <person name="Marturano G."/>
            <person name="Paoli F."/>
            <person name="Bruttini M."/>
            <person name="Carapelli A."/>
            <person name="Frati F."/>
            <person name="Nardi F."/>
        </authorList>
    </citation>
    <scope>NUCLEOTIDE SEQUENCE [LARGE SCALE GENOMIC DNA]</scope>
    <source>
        <strain evidence="6">DMR45628</strain>
    </source>
</reference>
<dbReference type="EMBL" id="JASPKY010000574">
    <property type="protein sequence ID" value="KAK9692645.1"/>
    <property type="molecule type" value="Genomic_DNA"/>
</dbReference>
<proteinExistence type="inferred from homology"/>
<evidence type="ECO:0000256" key="2">
    <source>
        <dbReference type="ARBA" id="ARBA00016725"/>
    </source>
</evidence>
<dbReference type="GO" id="GO:0036159">
    <property type="term" value="P:inner dynein arm assembly"/>
    <property type="evidence" value="ECO:0007669"/>
    <property type="project" value="InterPro"/>
</dbReference>
<dbReference type="PANTHER" id="PTHR18962:SF0">
    <property type="entry name" value="COILED-COIL DOMAIN-CONTAINING PROTEIN 39"/>
    <property type="match status" value="1"/>
</dbReference>
<dbReference type="GO" id="GO:0060285">
    <property type="term" value="P:cilium-dependent cell motility"/>
    <property type="evidence" value="ECO:0007669"/>
    <property type="project" value="TreeGrafter"/>
</dbReference>
<keyword evidence="3 5" id="KW-0175">Coiled coil</keyword>
<dbReference type="Pfam" id="PF24161">
    <property type="entry name" value="CCDC39"/>
    <property type="match status" value="1"/>
</dbReference>
<protein>
    <recommendedName>
        <fullName evidence="2">Coiled-coil domain-containing protein 39</fullName>
    </recommendedName>
</protein>
<accession>A0AAW1ISX3</accession>
<comment type="function">
    <text evidence="4">Required for assembly of dynein regulatory complex (DRC) and inner dynein arm (IDA) complexes, which are responsible for ciliary beat regulation, thereby playing a central role in motility in cilia and flagella. Probably acts together with CCDC40 to form a molecular ruler that determines the 96 nanometer (nm) repeat length and arrangements of components in cilia and flagella. Not required for outer dynein arm complexes assembly.</text>
</comment>